<dbReference type="GO" id="GO:0046654">
    <property type="term" value="P:tetrahydrofolate biosynthetic process"/>
    <property type="evidence" value="ECO:0007669"/>
    <property type="project" value="UniProtKB-UniRule"/>
</dbReference>
<accession>A0LRC2</accession>
<dbReference type="UniPathway" id="UPA00077">
    <property type="reaction ID" value="UER00154"/>
</dbReference>
<dbReference type="NCBIfam" id="TIGR00525">
    <property type="entry name" value="folB"/>
    <property type="match status" value="1"/>
</dbReference>
<dbReference type="InterPro" id="IPR035907">
    <property type="entry name" value="Hppk_sf"/>
</dbReference>
<dbReference type="Pfam" id="PF02152">
    <property type="entry name" value="FolB"/>
    <property type="match status" value="1"/>
</dbReference>
<comment type="catalytic activity">
    <reaction evidence="2 13">
        <text>7,8-dihydroneopterin = 6-hydroxymethyl-7,8-dihydropterin + glycolaldehyde</text>
        <dbReference type="Rhea" id="RHEA:10540"/>
        <dbReference type="ChEBI" id="CHEBI:17001"/>
        <dbReference type="ChEBI" id="CHEBI:17071"/>
        <dbReference type="ChEBI" id="CHEBI:44841"/>
        <dbReference type="EC" id="4.1.2.25"/>
    </reaction>
</comment>
<evidence type="ECO:0000256" key="7">
    <source>
        <dbReference type="ARBA" id="ARBA00022679"/>
    </source>
</evidence>
<comment type="similarity">
    <text evidence="5 13">Belongs to the DHNA family.</text>
</comment>
<dbReference type="RefSeq" id="WP_011719046.1">
    <property type="nucleotide sequence ID" value="NC_008578.1"/>
</dbReference>
<evidence type="ECO:0000256" key="11">
    <source>
        <dbReference type="ARBA" id="ARBA00022909"/>
    </source>
</evidence>
<dbReference type="EMBL" id="CP000481">
    <property type="protein sequence ID" value="ABK51982.1"/>
    <property type="molecule type" value="Genomic_DNA"/>
</dbReference>
<dbReference type="AlphaFoldDB" id="A0LRC2"/>
<dbReference type="NCBIfam" id="TIGR01498">
    <property type="entry name" value="folK"/>
    <property type="match status" value="1"/>
</dbReference>
<dbReference type="Gene3D" id="3.30.70.560">
    <property type="entry name" value="7,8-Dihydro-6-hydroxymethylpterin-pyrophosphokinase HPPK"/>
    <property type="match status" value="1"/>
</dbReference>
<evidence type="ECO:0000313" key="17">
    <source>
        <dbReference type="Proteomes" id="UP000008221"/>
    </source>
</evidence>
<evidence type="ECO:0000256" key="14">
    <source>
        <dbReference type="SAM" id="MobiDB-lite"/>
    </source>
</evidence>
<organism evidence="16 17">
    <name type="scientific">Acidothermus cellulolyticus (strain ATCC 43068 / DSM 8971 / 11B)</name>
    <dbReference type="NCBI Taxonomy" id="351607"/>
    <lineage>
        <taxon>Bacteria</taxon>
        <taxon>Bacillati</taxon>
        <taxon>Actinomycetota</taxon>
        <taxon>Actinomycetes</taxon>
        <taxon>Acidothermales</taxon>
        <taxon>Acidothermaceae</taxon>
        <taxon>Acidothermus</taxon>
    </lineage>
</organism>
<comment type="pathway">
    <text evidence="3 13">Cofactor biosynthesis; tetrahydrofolate biosynthesis; 2-amino-4-hydroxy-6-hydroxymethyl-7,8-dihydropteridine diphosphate from 7,8-dihydroneopterin triphosphate: step 3/4.</text>
</comment>
<dbReference type="PANTHER" id="PTHR43071:SF1">
    <property type="entry name" value="2-AMINO-4-HYDROXY-6-HYDROXYMETHYLDIHYDROPTERIDINE PYROPHOSPHOKINASE"/>
    <property type="match status" value="1"/>
</dbReference>
<dbReference type="FunFam" id="3.30.1130.10:FF:000003">
    <property type="entry name" value="7,8-dihydroneopterin aldolase"/>
    <property type="match status" value="1"/>
</dbReference>
<evidence type="ECO:0000256" key="2">
    <source>
        <dbReference type="ARBA" id="ARBA00001353"/>
    </source>
</evidence>
<proteinExistence type="inferred from homology"/>
<dbReference type="SUPFAM" id="SSF55620">
    <property type="entry name" value="Tetrahydrobiopterin biosynthesis enzymes-like"/>
    <property type="match status" value="1"/>
</dbReference>
<feature type="compositionally biased region" description="Low complexity" evidence="14">
    <location>
        <begin position="298"/>
        <end position="326"/>
    </location>
</feature>
<dbReference type="STRING" id="351607.Acel_0208"/>
<comment type="pathway">
    <text evidence="4">Cofactor biosynthesis; tetrahydrofolate biosynthesis; 2-amino-4-hydroxy-6-hydroxymethyl-7,8-dihydropteridine diphosphate from 7,8-dihydroneopterin triphosphate: step 4/4.</text>
</comment>
<keyword evidence="10" id="KW-0067">ATP-binding</keyword>
<dbReference type="EC" id="4.1.2.25" evidence="13"/>
<dbReference type="Pfam" id="PF01288">
    <property type="entry name" value="HPPK"/>
    <property type="match status" value="1"/>
</dbReference>
<dbReference type="PROSITE" id="PS00794">
    <property type="entry name" value="HPPK"/>
    <property type="match status" value="1"/>
</dbReference>
<dbReference type="InterPro" id="IPR006157">
    <property type="entry name" value="FolB_dom"/>
</dbReference>
<comment type="function">
    <text evidence="13">Catalyzes the conversion of 7,8-dihydroneopterin to 6-hydroxymethyl-7,8-dihydropterin.</text>
</comment>
<dbReference type="PANTHER" id="PTHR43071">
    <property type="entry name" value="2-AMINO-4-HYDROXY-6-HYDROXYMETHYLDIHYDROPTERIDINE PYROPHOSPHOKINASE"/>
    <property type="match status" value="1"/>
</dbReference>
<sequence>MSSPAGNPPRPGAAASRYGRIELRGVRAVGRHGVYPEERADGQEFVVDAVLELDLTPAVETDSVAATVNYADLADRIARRIEGEPVNLIETLADEIAVDCLADPRVRGVEVTVHKPHAPVPRTVSDVAVRVYRRRPIQVVVALGANLGDRPAALQRAVDALAAAHPVVAVSPVYETEPVGGPPQPPYLNAVALLEAAAGPYDILTLAQIIEAAAGRTREVRWGPRTLDIDVICYGDLVLDDPRLTLPHPRAAERAFVLAPWHAVDPAAVLPGHGRVADLLRRLDTSGIRRRDDLHLAVPAGTGAPVPGGTAAQAGGSSGHAAGHTAVAPGALP</sequence>
<evidence type="ECO:0000256" key="3">
    <source>
        <dbReference type="ARBA" id="ARBA00005013"/>
    </source>
</evidence>
<reference evidence="16 17" key="1">
    <citation type="journal article" date="2009" name="Genome Res.">
        <title>Complete genome of the cellulolytic thermophile Acidothermus cellulolyticus 11B provides insights into its ecophysiological and evolutionary adaptations.</title>
        <authorList>
            <person name="Barabote R.D."/>
            <person name="Xie G."/>
            <person name="Leu D.H."/>
            <person name="Normand P."/>
            <person name="Necsulea A."/>
            <person name="Daubin V."/>
            <person name="Medigue C."/>
            <person name="Adney W.S."/>
            <person name="Xu X.C."/>
            <person name="Lapidus A."/>
            <person name="Parales R.E."/>
            <person name="Detter C."/>
            <person name="Pujic P."/>
            <person name="Bruce D."/>
            <person name="Lavire C."/>
            <person name="Challacombe J.F."/>
            <person name="Brettin T.S."/>
            <person name="Berry A.M."/>
        </authorList>
    </citation>
    <scope>NUCLEOTIDE SEQUENCE [LARGE SCALE GENOMIC DNA]</scope>
    <source>
        <strain evidence="17">ATCC 43068 / DSM 8971 / 11B</strain>
    </source>
</reference>
<dbReference type="GO" id="GO:0046656">
    <property type="term" value="P:folic acid biosynthetic process"/>
    <property type="evidence" value="ECO:0007669"/>
    <property type="project" value="UniProtKB-UniRule"/>
</dbReference>
<dbReference type="InterPro" id="IPR006156">
    <property type="entry name" value="Dihydroneopterin_aldolase"/>
</dbReference>
<evidence type="ECO:0000259" key="15">
    <source>
        <dbReference type="PROSITE" id="PS00794"/>
    </source>
</evidence>
<evidence type="ECO:0000256" key="10">
    <source>
        <dbReference type="ARBA" id="ARBA00022840"/>
    </source>
</evidence>
<keyword evidence="8" id="KW-0547">Nucleotide-binding</keyword>
<dbReference type="GO" id="GO:0005524">
    <property type="term" value="F:ATP binding"/>
    <property type="evidence" value="ECO:0007669"/>
    <property type="project" value="UniProtKB-KW"/>
</dbReference>
<evidence type="ECO:0000256" key="12">
    <source>
        <dbReference type="ARBA" id="ARBA00023239"/>
    </source>
</evidence>
<evidence type="ECO:0000256" key="5">
    <source>
        <dbReference type="ARBA" id="ARBA00005708"/>
    </source>
</evidence>
<dbReference type="OrthoDB" id="9808041at2"/>
<dbReference type="Gene3D" id="3.30.1130.10">
    <property type="match status" value="1"/>
</dbReference>
<dbReference type="GO" id="GO:0016301">
    <property type="term" value="F:kinase activity"/>
    <property type="evidence" value="ECO:0007669"/>
    <property type="project" value="UniProtKB-KW"/>
</dbReference>
<keyword evidence="9 16" id="KW-0418">Kinase</keyword>
<evidence type="ECO:0000256" key="4">
    <source>
        <dbReference type="ARBA" id="ARBA00005051"/>
    </source>
</evidence>
<dbReference type="CDD" id="cd00483">
    <property type="entry name" value="HPPK"/>
    <property type="match status" value="1"/>
</dbReference>
<evidence type="ECO:0000313" key="16">
    <source>
        <dbReference type="EMBL" id="ABK51982.1"/>
    </source>
</evidence>
<keyword evidence="17" id="KW-1185">Reference proteome</keyword>
<evidence type="ECO:0000256" key="13">
    <source>
        <dbReference type="RuleBase" id="RU362079"/>
    </source>
</evidence>
<dbReference type="InParanoid" id="A0LRC2"/>
<dbReference type="SMART" id="SM00905">
    <property type="entry name" value="FolB"/>
    <property type="match status" value="1"/>
</dbReference>
<dbReference type="eggNOG" id="COG0801">
    <property type="taxonomic scope" value="Bacteria"/>
</dbReference>
<dbReference type="InterPro" id="IPR043133">
    <property type="entry name" value="GTP-CH-I_C/QueF"/>
</dbReference>
<dbReference type="KEGG" id="ace:Acel_0208"/>
<name>A0LRC2_ACIC1</name>
<dbReference type="eggNOG" id="COG1539">
    <property type="taxonomic scope" value="Bacteria"/>
</dbReference>
<keyword evidence="11 13" id="KW-0289">Folate biosynthesis</keyword>
<evidence type="ECO:0000256" key="6">
    <source>
        <dbReference type="ARBA" id="ARBA00009640"/>
    </source>
</evidence>
<dbReference type="InterPro" id="IPR000550">
    <property type="entry name" value="Hppk"/>
</dbReference>
<feature type="domain" description="7,8-dihydro-6-hydroxymethylpterin-pyrophosphokinase" evidence="15">
    <location>
        <begin position="221"/>
        <end position="232"/>
    </location>
</feature>
<gene>
    <name evidence="16" type="ordered locus">Acel_0208</name>
</gene>
<keyword evidence="7" id="KW-0808">Transferase</keyword>
<keyword evidence="12 13" id="KW-0456">Lyase</keyword>
<feature type="region of interest" description="Disordered" evidence="14">
    <location>
        <begin position="298"/>
        <end position="333"/>
    </location>
</feature>
<dbReference type="SUPFAM" id="SSF55083">
    <property type="entry name" value="6-hydroxymethyl-7,8-dihydropterin pyrophosphokinase, HPPK"/>
    <property type="match status" value="1"/>
</dbReference>
<dbReference type="CDD" id="cd00534">
    <property type="entry name" value="DHNA_DHNTPE"/>
    <property type="match status" value="1"/>
</dbReference>
<protein>
    <recommendedName>
        <fullName evidence="13">Bifunctional folate synthesis protein</fullName>
    </recommendedName>
    <domain>
        <recommendedName>
            <fullName evidence="13">Dihydroneopterin aldolase</fullName>
            <shortName evidence="13">DHNA</shortName>
            <ecNumber evidence="13">4.1.2.25</ecNumber>
        </recommendedName>
        <alternativeName>
            <fullName evidence="13">7,8-dihydroneopterin aldolase</fullName>
        </alternativeName>
    </domain>
    <domain>
        <recommendedName>
            <fullName evidence="13">2-amino-4-hydroxy-6-hydroxymethyldihydropteridine pyrophosphokinase</fullName>
            <ecNumber evidence="13">2.7.6.3</ecNumber>
        </recommendedName>
        <alternativeName>
            <fullName evidence="13">6-hydroxymethyl-7,8-dihydropterin pyrophosphokinase</fullName>
            <shortName evidence="13">PPPK</shortName>
        </alternativeName>
        <alternativeName>
            <fullName evidence="13">7,8-dihydro-6-hydroxymethylpterin pyrophosphokinase</fullName>
            <shortName evidence="13">HPPK</shortName>
        </alternativeName>
    </domain>
</protein>
<dbReference type="GO" id="GO:0004150">
    <property type="term" value="F:dihydroneopterin aldolase activity"/>
    <property type="evidence" value="ECO:0007669"/>
    <property type="project" value="UniProtKB-UniRule"/>
</dbReference>
<comment type="similarity">
    <text evidence="6">In the N-terminal section; belongs to the DHNA family.</text>
</comment>
<dbReference type="HOGENOM" id="CLU_023499_1_0_11"/>
<dbReference type="GO" id="GO:0003848">
    <property type="term" value="F:2-amino-4-hydroxy-6-hydroxymethyldihydropteridine diphosphokinase activity"/>
    <property type="evidence" value="ECO:0007669"/>
    <property type="project" value="UniProtKB-EC"/>
</dbReference>
<dbReference type="EC" id="2.7.6.3" evidence="13"/>
<comment type="catalytic activity">
    <reaction evidence="1">
        <text>6-hydroxymethyl-7,8-dihydropterin + ATP = (7,8-dihydropterin-6-yl)methyl diphosphate + AMP + H(+)</text>
        <dbReference type="Rhea" id="RHEA:11412"/>
        <dbReference type="ChEBI" id="CHEBI:15378"/>
        <dbReference type="ChEBI" id="CHEBI:30616"/>
        <dbReference type="ChEBI" id="CHEBI:44841"/>
        <dbReference type="ChEBI" id="CHEBI:72950"/>
        <dbReference type="ChEBI" id="CHEBI:456215"/>
        <dbReference type="EC" id="2.7.6.3"/>
    </reaction>
</comment>
<dbReference type="NCBIfam" id="TIGR00526">
    <property type="entry name" value="folB_dom"/>
    <property type="match status" value="1"/>
</dbReference>
<evidence type="ECO:0000256" key="8">
    <source>
        <dbReference type="ARBA" id="ARBA00022741"/>
    </source>
</evidence>
<evidence type="ECO:0000256" key="9">
    <source>
        <dbReference type="ARBA" id="ARBA00022777"/>
    </source>
</evidence>
<evidence type="ECO:0000256" key="1">
    <source>
        <dbReference type="ARBA" id="ARBA00000198"/>
    </source>
</evidence>
<dbReference type="Proteomes" id="UP000008221">
    <property type="component" value="Chromosome"/>
</dbReference>